<dbReference type="Pfam" id="PF03731">
    <property type="entry name" value="Ku_N"/>
    <property type="match status" value="1"/>
</dbReference>
<evidence type="ECO:0000256" key="20">
    <source>
        <dbReference type="PIRSR" id="PIRSR003033-1"/>
    </source>
</evidence>
<dbReference type="CDD" id="cd01458">
    <property type="entry name" value="vWA_ku"/>
    <property type="match status" value="1"/>
</dbReference>
<dbReference type="GO" id="GO:0042162">
    <property type="term" value="F:telomeric DNA binding"/>
    <property type="evidence" value="ECO:0007669"/>
    <property type="project" value="InterPro"/>
</dbReference>
<evidence type="ECO:0000256" key="19">
    <source>
        <dbReference type="ARBA" id="ARBA00047995"/>
    </source>
</evidence>
<comment type="caution">
    <text evidence="23">The sequence shown here is derived from an EMBL/GenBank/DDBJ whole genome shotgun (WGS) entry which is preliminary data.</text>
</comment>
<keyword evidence="6" id="KW-0158">Chromosome</keyword>
<dbReference type="Gene3D" id="1.10.720.30">
    <property type="entry name" value="SAP domain"/>
    <property type="match status" value="1"/>
</dbReference>
<dbReference type="GO" id="GO:0003678">
    <property type="term" value="F:DNA helicase activity"/>
    <property type="evidence" value="ECO:0007669"/>
    <property type="project" value="UniProtKB-EC"/>
</dbReference>
<evidence type="ECO:0000313" key="23">
    <source>
        <dbReference type="EMBL" id="PFH61208.1"/>
    </source>
</evidence>
<dbReference type="Proteomes" id="UP000037136">
    <property type="component" value="Unassembled WGS sequence"/>
</dbReference>
<dbReference type="Pfam" id="PF02735">
    <property type="entry name" value="Ku"/>
    <property type="match status" value="1"/>
</dbReference>
<feature type="domain" description="SAP" evidence="22">
    <location>
        <begin position="607"/>
        <end position="641"/>
    </location>
</feature>
<feature type="region of interest" description="Disordered" evidence="21">
    <location>
        <begin position="562"/>
        <end position="593"/>
    </location>
</feature>
<sequence length="645" mass="71709">MADASRDNGRDDNDEAEQEIDEASFKAQKDALILAIEVSASMLTPPPHSDAKKADRDSPLQAALKCAHHLMEQRIISNPRDMMGILLFGTKKSKFRYADDDQGRLSHENCYVFTDLDVPAAEDVKAIRNLIEGGEDEEDILMPATKTMPMGNVLFCANQIFTTKAANFGSRRLFIITDNDDPHSSDRSGIASAAVRAKDLYDLGVSIELFPIARGDSNFDLTKFYDDIVYGASLTEADGLIVPVSRSGDGLTLLNSLLTNINSKQTPKRAMFSNLPFEIAPCLRISVKGFNVLHRQTPARTCYIWLDGERPQLAIGETTRIAEDSTRTVYKTDIKKAYKFGGEFVYFTPEEQKTLRDFGPPVIRILGFKPRASVPFWASVKKSIFIFPSEEDYVGSARVFSALWQKLLRDDKVAIAWCIVRANAQPIIAAIIPSKGQEEEGSSTPFLPSGLWIYPLPFADDLRETKRPAEVCQSSDELKSRMRIIVQQLQLPKAMYNPTKYPNPALQWHYKILKALALDEEVPDKAEDATEPRYKAIGKRVGGYLEEWSEKLEEEAGLVSTSKSLKREADDDVPCRPAKQRRGSPEKATGSSITQAQLKAAVESGGIAKMTVAQLRDVAGARGLSTGGRKMEVVERIERWVEDNS</sequence>
<comment type="subcellular location">
    <subcellularLocation>
        <location evidence="2">Chromosome</location>
        <location evidence="2">Telomere</location>
    </subcellularLocation>
    <subcellularLocation>
        <location evidence="1">Nucleus</location>
    </subcellularLocation>
</comment>
<keyword evidence="11" id="KW-0067">ATP-binding</keyword>
<dbReference type="InterPro" id="IPR047087">
    <property type="entry name" value="KU70_core_dom"/>
</dbReference>
<evidence type="ECO:0000256" key="4">
    <source>
        <dbReference type="ARBA" id="ARBA00012551"/>
    </source>
</evidence>
<evidence type="ECO:0000256" key="9">
    <source>
        <dbReference type="ARBA" id="ARBA00022801"/>
    </source>
</evidence>
<dbReference type="InterPro" id="IPR016194">
    <property type="entry name" value="SPOC-like_C_dom_sf"/>
</dbReference>
<dbReference type="GO" id="GO:0006310">
    <property type="term" value="P:DNA recombination"/>
    <property type="evidence" value="ECO:0007669"/>
    <property type="project" value="UniProtKB-KW"/>
</dbReference>
<dbReference type="GO" id="GO:0000723">
    <property type="term" value="P:telomere maintenance"/>
    <property type="evidence" value="ECO:0007669"/>
    <property type="project" value="InterPro"/>
</dbReference>
<dbReference type="GO" id="GO:0003690">
    <property type="term" value="F:double-stranded DNA binding"/>
    <property type="evidence" value="ECO:0007669"/>
    <property type="project" value="TreeGrafter"/>
</dbReference>
<reference evidence="23 24" key="2">
    <citation type="journal article" date="2017" name="Sci. Rep.">
        <title>Ant-infecting Ophiocordyceps genomes reveal a high diversity of potential behavioral manipulation genes and a possible major role for enterotoxins.</title>
        <authorList>
            <person name="de Bekker C."/>
            <person name="Ohm R.A."/>
            <person name="Evans H.C."/>
            <person name="Brachmann A."/>
            <person name="Hughes D.P."/>
        </authorList>
    </citation>
    <scope>NUCLEOTIDE SEQUENCE [LARGE SCALE GENOMIC DNA]</scope>
    <source>
        <strain evidence="23 24">SC16a</strain>
    </source>
</reference>
<evidence type="ECO:0000256" key="5">
    <source>
        <dbReference type="ARBA" id="ARBA00021796"/>
    </source>
</evidence>
<dbReference type="InterPro" id="IPR003034">
    <property type="entry name" value="SAP_dom"/>
</dbReference>
<evidence type="ECO:0000256" key="7">
    <source>
        <dbReference type="ARBA" id="ARBA00022741"/>
    </source>
</evidence>
<evidence type="ECO:0000256" key="16">
    <source>
        <dbReference type="ARBA" id="ARBA00023242"/>
    </source>
</evidence>
<keyword evidence="8" id="KW-0227">DNA damage</keyword>
<dbReference type="EC" id="3.6.4.12" evidence="4"/>
<dbReference type="STRING" id="268505.A0A2A9PIN8"/>
<evidence type="ECO:0000256" key="10">
    <source>
        <dbReference type="ARBA" id="ARBA00022806"/>
    </source>
</evidence>
<dbReference type="EMBL" id="LAZP02000084">
    <property type="protein sequence ID" value="PFH61208.1"/>
    <property type="molecule type" value="Genomic_DNA"/>
</dbReference>
<keyword evidence="15" id="KW-0234">DNA repair</keyword>
<dbReference type="GO" id="GO:0003684">
    <property type="term" value="F:damaged DNA binding"/>
    <property type="evidence" value="ECO:0007669"/>
    <property type="project" value="InterPro"/>
</dbReference>
<dbReference type="InterPro" id="IPR005161">
    <property type="entry name" value="Ku_N"/>
</dbReference>
<evidence type="ECO:0000256" key="3">
    <source>
        <dbReference type="ARBA" id="ARBA00005240"/>
    </source>
</evidence>
<dbReference type="InterPro" id="IPR006165">
    <property type="entry name" value="Ku70"/>
</dbReference>
<dbReference type="SUPFAM" id="SSF68906">
    <property type="entry name" value="SAP domain"/>
    <property type="match status" value="1"/>
</dbReference>
<evidence type="ECO:0000256" key="21">
    <source>
        <dbReference type="SAM" id="MobiDB-lite"/>
    </source>
</evidence>
<evidence type="ECO:0000256" key="17">
    <source>
        <dbReference type="ARBA" id="ARBA00024890"/>
    </source>
</evidence>
<dbReference type="OrthoDB" id="3249161at2759"/>
<evidence type="ECO:0000256" key="14">
    <source>
        <dbReference type="ARBA" id="ARBA00023172"/>
    </source>
</evidence>
<protein>
    <recommendedName>
        <fullName evidence="5">ATP-dependent DNA helicase II subunit 1</fullName>
        <ecNumber evidence="4">3.6.4.12</ecNumber>
    </recommendedName>
    <alternativeName>
        <fullName evidence="18">ATP-dependent DNA helicase II subunit Ku70</fullName>
    </alternativeName>
</protein>
<evidence type="ECO:0000259" key="22">
    <source>
        <dbReference type="PROSITE" id="PS50800"/>
    </source>
</evidence>
<evidence type="ECO:0000256" key="18">
    <source>
        <dbReference type="ARBA" id="ARBA00031811"/>
    </source>
</evidence>
<evidence type="ECO:0000256" key="15">
    <source>
        <dbReference type="ARBA" id="ARBA00023204"/>
    </source>
</evidence>
<dbReference type="SMART" id="SM00513">
    <property type="entry name" value="SAP"/>
    <property type="match status" value="1"/>
</dbReference>
<reference evidence="23 24" key="1">
    <citation type="journal article" date="2015" name="BMC Genomics">
        <title>Gene expression during zombie ant biting behavior reflects the complexity underlying fungal parasitic behavioral manipulation.</title>
        <authorList>
            <person name="de Bekker C."/>
            <person name="Ohm R.A."/>
            <person name="Loreto R.G."/>
            <person name="Sebastian A."/>
            <person name="Albert I."/>
            <person name="Merrow M."/>
            <person name="Brachmann A."/>
            <person name="Hughes D.P."/>
        </authorList>
    </citation>
    <scope>NUCLEOTIDE SEQUENCE [LARGE SCALE GENOMIC DNA]</scope>
    <source>
        <strain evidence="23 24">SC16a</strain>
    </source>
</reference>
<keyword evidence="14" id="KW-0233">DNA recombination</keyword>
<organism evidence="23 24">
    <name type="scientific">Ophiocordyceps unilateralis</name>
    <name type="common">Zombie-ant fungus</name>
    <name type="synonym">Torrubia unilateralis</name>
    <dbReference type="NCBI Taxonomy" id="268505"/>
    <lineage>
        <taxon>Eukaryota</taxon>
        <taxon>Fungi</taxon>
        <taxon>Dikarya</taxon>
        <taxon>Ascomycota</taxon>
        <taxon>Pezizomycotina</taxon>
        <taxon>Sordariomycetes</taxon>
        <taxon>Hypocreomycetidae</taxon>
        <taxon>Hypocreales</taxon>
        <taxon>Ophiocordycipitaceae</taxon>
        <taxon>Ophiocordyceps</taxon>
    </lineage>
</organism>
<dbReference type="FunFam" id="3.40.50.410:FF:000071">
    <property type="entry name" value="ATP-dependent DNA helicase II subunit 1"/>
    <property type="match status" value="1"/>
</dbReference>
<keyword evidence="13" id="KW-0238">DNA-binding</keyword>
<dbReference type="Gene3D" id="1.10.1600.10">
    <property type="match status" value="1"/>
</dbReference>
<dbReference type="GO" id="GO:0016787">
    <property type="term" value="F:hydrolase activity"/>
    <property type="evidence" value="ECO:0007669"/>
    <property type="project" value="UniProtKB-KW"/>
</dbReference>
<evidence type="ECO:0000256" key="1">
    <source>
        <dbReference type="ARBA" id="ARBA00004123"/>
    </source>
</evidence>
<dbReference type="AlphaFoldDB" id="A0A2A9PIN8"/>
<evidence type="ECO:0000256" key="11">
    <source>
        <dbReference type="ARBA" id="ARBA00022840"/>
    </source>
</evidence>
<dbReference type="NCBIfam" id="TIGR00578">
    <property type="entry name" value="ku70"/>
    <property type="match status" value="1"/>
</dbReference>
<dbReference type="GO" id="GO:0043564">
    <property type="term" value="C:Ku70:Ku80 complex"/>
    <property type="evidence" value="ECO:0007669"/>
    <property type="project" value="InterPro"/>
</dbReference>
<dbReference type="InterPro" id="IPR027388">
    <property type="entry name" value="Ku70_bridge/pillars_dom_sf"/>
</dbReference>
<evidence type="ECO:0000313" key="24">
    <source>
        <dbReference type="Proteomes" id="UP000037136"/>
    </source>
</evidence>
<dbReference type="PROSITE" id="PS50800">
    <property type="entry name" value="SAP"/>
    <property type="match status" value="1"/>
</dbReference>
<comment type="function">
    <text evidence="17">Single-stranded DNA-dependent ATP-dependent helicase. Involved in non-homologous end joining (NHEJ) DNA double strand break repair. DNA-binding is sequence-independent but has a high affinity to nicks in double-stranded DNA and to the ends of duplex DNA. Binds to naturally occurring chromosomal ends, and therefore provides chromosomal end protection. Required also for telomere recombination to repair telomeric ends in the absence of telomerase. KU70, of the KU70/KU80 heterodimer, binds to the stem loop of TLC1, the RNA component of telomerase. Involved in telomere maintenance. Interacts with telomeric repeats and subtelomeric sequences thereby controlling telomere length and protecting against subtelomeric rearrangement. Maintains telomeric chromatin, which is involved in silencing the expression of genes located at the telomere. Required for mating-type switching.</text>
</comment>
<dbReference type="Gene3D" id="2.40.290.10">
    <property type="match status" value="1"/>
</dbReference>
<comment type="catalytic activity">
    <reaction evidence="19">
        <text>ATP + H2O = ADP + phosphate + H(+)</text>
        <dbReference type="Rhea" id="RHEA:13065"/>
        <dbReference type="ChEBI" id="CHEBI:15377"/>
        <dbReference type="ChEBI" id="CHEBI:15378"/>
        <dbReference type="ChEBI" id="CHEBI:30616"/>
        <dbReference type="ChEBI" id="CHEBI:43474"/>
        <dbReference type="ChEBI" id="CHEBI:456216"/>
        <dbReference type="EC" id="3.6.4.12"/>
    </reaction>
</comment>
<dbReference type="CDD" id="cd00788">
    <property type="entry name" value="KU70"/>
    <property type="match status" value="1"/>
</dbReference>
<feature type="region of interest" description="Disordered" evidence="21">
    <location>
        <begin position="1"/>
        <end position="22"/>
    </location>
</feature>
<evidence type="ECO:0000256" key="12">
    <source>
        <dbReference type="ARBA" id="ARBA00022895"/>
    </source>
</evidence>
<dbReference type="InterPro" id="IPR036465">
    <property type="entry name" value="vWFA_dom_sf"/>
</dbReference>
<evidence type="ECO:0000256" key="6">
    <source>
        <dbReference type="ARBA" id="ARBA00022454"/>
    </source>
</evidence>
<keyword evidence="7" id="KW-0547">Nucleotide-binding</keyword>
<dbReference type="FunFam" id="4.10.970.10:FF:000003">
    <property type="entry name" value="ATP-dependent DNA helicase II subunit 1"/>
    <property type="match status" value="1"/>
</dbReference>
<dbReference type="PANTHER" id="PTHR12604:SF2">
    <property type="entry name" value="X-RAY REPAIR CROSS-COMPLEMENTING PROTEIN 6"/>
    <property type="match status" value="1"/>
</dbReference>
<dbReference type="Gene3D" id="4.10.970.10">
    <property type="entry name" value="Ku70, bridge and pillars"/>
    <property type="match status" value="1"/>
</dbReference>
<dbReference type="SMART" id="SM00559">
    <property type="entry name" value="Ku78"/>
    <property type="match status" value="1"/>
</dbReference>
<dbReference type="InterPro" id="IPR005160">
    <property type="entry name" value="Ku_C"/>
</dbReference>
<dbReference type="InterPro" id="IPR036361">
    <property type="entry name" value="SAP_dom_sf"/>
</dbReference>
<evidence type="ECO:0000256" key="2">
    <source>
        <dbReference type="ARBA" id="ARBA00004574"/>
    </source>
</evidence>
<dbReference type="PIRSF" id="PIRSF003033">
    <property type="entry name" value="Ku70"/>
    <property type="match status" value="1"/>
</dbReference>
<keyword evidence="16" id="KW-0539">Nucleus</keyword>
<feature type="compositionally biased region" description="Basic and acidic residues" evidence="21">
    <location>
        <begin position="1"/>
        <end position="11"/>
    </location>
</feature>
<evidence type="ECO:0000256" key="8">
    <source>
        <dbReference type="ARBA" id="ARBA00022763"/>
    </source>
</evidence>
<keyword evidence="12" id="KW-0779">Telomere</keyword>
<dbReference type="InterPro" id="IPR006164">
    <property type="entry name" value="DNA_bd_Ku70/Ku80"/>
</dbReference>
<keyword evidence="9" id="KW-0378">Hydrolase</keyword>
<evidence type="ECO:0000256" key="13">
    <source>
        <dbReference type="ARBA" id="ARBA00023125"/>
    </source>
</evidence>
<dbReference type="SUPFAM" id="SSF100939">
    <property type="entry name" value="SPOC domain-like"/>
    <property type="match status" value="1"/>
</dbReference>
<name>A0A2A9PIN8_OPHUN</name>
<keyword evidence="10" id="KW-0347">Helicase</keyword>
<dbReference type="Pfam" id="PF02037">
    <property type="entry name" value="SAP"/>
    <property type="match status" value="1"/>
</dbReference>
<dbReference type="Pfam" id="PF03730">
    <property type="entry name" value="Ku_C"/>
    <property type="match status" value="1"/>
</dbReference>
<dbReference type="GO" id="GO:0005524">
    <property type="term" value="F:ATP binding"/>
    <property type="evidence" value="ECO:0007669"/>
    <property type="project" value="UniProtKB-KW"/>
</dbReference>
<dbReference type="SUPFAM" id="SSF53300">
    <property type="entry name" value="vWA-like"/>
    <property type="match status" value="1"/>
</dbReference>
<feature type="compositionally biased region" description="Acidic residues" evidence="21">
    <location>
        <begin position="12"/>
        <end position="22"/>
    </location>
</feature>
<dbReference type="PANTHER" id="PTHR12604">
    <property type="entry name" value="KU AUTOANTIGEN DNA HELICASE"/>
    <property type="match status" value="1"/>
</dbReference>
<dbReference type="GO" id="GO:0006303">
    <property type="term" value="P:double-strand break repair via nonhomologous end joining"/>
    <property type="evidence" value="ECO:0007669"/>
    <property type="project" value="InterPro"/>
</dbReference>
<proteinExistence type="inferred from homology"/>
<accession>A0A2A9PIN8</accession>
<feature type="active site" description="Schiff-base intermediate with DNA; for 5'-deoxyribose-5-phosphate lyase activity" evidence="20">
    <location>
        <position position="26"/>
    </location>
</feature>
<keyword evidence="24" id="KW-1185">Reference proteome</keyword>
<dbReference type="Gene3D" id="3.40.50.410">
    <property type="entry name" value="von Willebrand factor, type A domain"/>
    <property type="match status" value="1"/>
</dbReference>
<gene>
    <name evidence="23" type="ORF">XA68_17963</name>
</gene>
<comment type="similarity">
    <text evidence="3">Belongs to the ku70 family.</text>
</comment>
<dbReference type="GO" id="GO:0000781">
    <property type="term" value="C:chromosome, telomeric region"/>
    <property type="evidence" value="ECO:0007669"/>
    <property type="project" value="UniProtKB-SubCell"/>
</dbReference>